<gene>
    <name evidence="2" type="ORF">NCGR_LOCUS29527</name>
</gene>
<feature type="transmembrane region" description="Helical" evidence="1">
    <location>
        <begin position="6"/>
        <end position="34"/>
    </location>
</feature>
<protein>
    <submittedName>
        <fullName evidence="2">Uncharacterized protein</fullName>
    </submittedName>
</protein>
<name>A0A811PHN6_9POAL</name>
<evidence type="ECO:0000313" key="3">
    <source>
        <dbReference type="Proteomes" id="UP000604825"/>
    </source>
</evidence>
<keyword evidence="1" id="KW-1133">Transmembrane helix</keyword>
<keyword evidence="1" id="KW-0812">Transmembrane</keyword>
<evidence type="ECO:0000313" key="2">
    <source>
        <dbReference type="EMBL" id="CAD6245063.1"/>
    </source>
</evidence>
<reference evidence="2" key="1">
    <citation type="submission" date="2020-10" db="EMBL/GenBank/DDBJ databases">
        <authorList>
            <person name="Han B."/>
            <person name="Lu T."/>
            <person name="Zhao Q."/>
            <person name="Huang X."/>
            <person name="Zhao Y."/>
        </authorList>
    </citation>
    <scope>NUCLEOTIDE SEQUENCE</scope>
</reference>
<organism evidence="2 3">
    <name type="scientific">Miscanthus lutarioriparius</name>
    <dbReference type="NCBI Taxonomy" id="422564"/>
    <lineage>
        <taxon>Eukaryota</taxon>
        <taxon>Viridiplantae</taxon>
        <taxon>Streptophyta</taxon>
        <taxon>Embryophyta</taxon>
        <taxon>Tracheophyta</taxon>
        <taxon>Spermatophyta</taxon>
        <taxon>Magnoliopsida</taxon>
        <taxon>Liliopsida</taxon>
        <taxon>Poales</taxon>
        <taxon>Poaceae</taxon>
        <taxon>PACMAD clade</taxon>
        <taxon>Panicoideae</taxon>
        <taxon>Andropogonodae</taxon>
        <taxon>Andropogoneae</taxon>
        <taxon>Saccharinae</taxon>
        <taxon>Miscanthus</taxon>
    </lineage>
</organism>
<sequence>MWVGGAGVAAAAFIDLTLAGGAYGMGFPVFSALLELSTDAVLFGALLALVVLLQLLRAALRLVVTDLGVDMGMGIDKIPRESMGSMLGDTALIGWLASLAFLLLSLVGCLVLIALSPAKGSLMLLYDNSGTPLNGRKWCSKEGNFGEWWRIKRRPHRVSIGGGLFDDILKMQSMGWHASGKVKSTRLWLQIEAKAIGGQLSAPALNFSVDCVMARAGIDYLLVELHS</sequence>
<evidence type="ECO:0000256" key="1">
    <source>
        <dbReference type="SAM" id="Phobius"/>
    </source>
</evidence>
<dbReference type="Proteomes" id="UP000604825">
    <property type="component" value="Unassembled WGS sequence"/>
</dbReference>
<comment type="caution">
    <text evidence="2">The sequence shown here is derived from an EMBL/GenBank/DDBJ whole genome shotgun (WGS) entry which is preliminary data.</text>
</comment>
<feature type="transmembrane region" description="Helical" evidence="1">
    <location>
        <begin position="41"/>
        <end position="64"/>
    </location>
</feature>
<keyword evidence="3" id="KW-1185">Reference proteome</keyword>
<dbReference type="AlphaFoldDB" id="A0A811PHN6"/>
<feature type="transmembrane region" description="Helical" evidence="1">
    <location>
        <begin position="92"/>
        <end position="115"/>
    </location>
</feature>
<dbReference type="EMBL" id="CAJGYO010000007">
    <property type="protein sequence ID" value="CAD6245063.1"/>
    <property type="molecule type" value="Genomic_DNA"/>
</dbReference>
<proteinExistence type="predicted"/>
<accession>A0A811PHN6</accession>
<keyword evidence="1" id="KW-0472">Membrane</keyword>